<sequence>MVARPEYERRFDITGPNFGRPRVLLRWWSSSSKADCNGDTAIAMCSSDLALLCEVIGRSLCICLACEHLFSLLTTVKQIHCAVEFSCVRWWCYGAVRFVVDVEVEVVVRWLDACNIGVVLCGDAIVAQAVCCGVD</sequence>
<evidence type="ECO:0000313" key="2">
    <source>
        <dbReference type="Proteomes" id="UP000594638"/>
    </source>
</evidence>
<comment type="caution">
    <text evidence="1">The sequence shown here is derived from an EMBL/GenBank/DDBJ whole genome shotgun (WGS) entry which is preliminary data.</text>
</comment>
<dbReference type="Gramene" id="OE9A021780T1">
    <property type="protein sequence ID" value="OE9A021780C1"/>
    <property type="gene ID" value="OE9A021780"/>
</dbReference>
<dbReference type="AlphaFoldDB" id="A0A8S0P8J7"/>
<dbReference type="Proteomes" id="UP000594638">
    <property type="component" value="Unassembled WGS sequence"/>
</dbReference>
<keyword evidence="2" id="KW-1185">Reference proteome</keyword>
<proteinExistence type="predicted"/>
<organism evidence="1 2">
    <name type="scientific">Olea europaea subsp. europaea</name>
    <dbReference type="NCBI Taxonomy" id="158383"/>
    <lineage>
        <taxon>Eukaryota</taxon>
        <taxon>Viridiplantae</taxon>
        <taxon>Streptophyta</taxon>
        <taxon>Embryophyta</taxon>
        <taxon>Tracheophyta</taxon>
        <taxon>Spermatophyta</taxon>
        <taxon>Magnoliopsida</taxon>
        <taxon>eudicotyledons</taxon>
        <taxon>Gunneridae</taxon>
        <taxon>Pentapetalae</taxon>
        <taxon>asterids</taxon>
        <taxon>lamiids</taxon>
        <taxon>Lamiales</taxon>
        <taxon>Oleaceae</taxon>
        <taxon>Oleeae</taxon>
        <taxon>Olea</taxon>
    </lineage>
</organism>
<dbReference type="EMBL" id="CACTIH010000010">
    <property type="protein sequence ID" value="CAA2934027.1"/>
    <property type="molecule type" value="Genomic_DNA"/>
</dbReference>
<gene>
    <name evidence="1" type="ORF">OLEA9_A021780</name>
</gene>
<protein>
    <submittedName>
        <fullName evidence="1">Uncharacterized protein</fullName>
    </submittedName>
</protein>
<evidence type="ECO:0000313" key="1">
    <source>
        <dbReference type="EMBL" id="CAA2934027.1"/>
    </source>
</evidence>
<accession>A0A8S0P8J7</accession>
<name>A0A8S0P8J7_OLEEU</name>
<reference evidence="1 2" key="1">
    <citation type="submission" date="2019-12" db="EMBL/GenBank/DDBJ databases">
        <authorList>
            <person name="Alioto T."/>
            <person name="Alioto T."/>
            <person name="Gomez Garrido J."/>
        </authorList>
    </citation>
    <scope>NUCLEOTIDE SEQUENCE [LARGE SCALE GENOMIC DNA]</scope>
</reference>